<evidence type="ECO:0000256" key="10">
    <source>
        <dbReference type="ARBA" id="ARBA00022679"/>
    </source>
</evidence>
<evidence type="ECO:0000256" key="12">
    <source>
        <dbReference type="ARBA" id="ARBA00022946"/>
    </source>
</evidence>
<evidence type="ECO:0000256" key="17">
    <source>
        <dbReference type="ARBA" id="ARBA00023242"/>
    </source>
</evidence>
<dbReference type="SMART" id="SM00774">
    <property type="entry name" value="WRKY"/>
    <property type="match status" value="2"/>
</dbReference>
<dbReference type="Gene3D" id="2.20.25.80">
    <property type="entry name" value="WRKY domain"/>
    <property type="match status" value="2"/>
</dbReference>
<dbReference type="FunFam" id="3.40.640.10:FF:000280">
    <property type="entry name" value="Acetylornithine aminotransferase, mitochondrial"/>
    <property type="match status" value="1"/>
</dbReference>
<dbReference type="InterPro" id="IPR050103">
    <property type="entry name" value="Class-III_PLP-dep_AT"/>
</dbReference>
<evidence type="ECO:0000256" key="6">
    <source>
        <dbReference type="ARBA" id="ARBA00012919"/>
    </source>
</evidence>
<dbReference type="Pfam" id="PF00202">
    <property type="entry name" value="Aminotran_3"/>
    <property type="match status" value="1"/>
</dbReference>
<evidence type="ECO:0000256" key="11">
    <source>
        <dbReference type="ARBA" id="ARBA00022898"/>
    </source>
</evidence>
<dbReference type="InterPro" id="IPR005814">
    <property type="entry name" value="Aminotrans_3"/>
</dbReference>
<dbReference type="PROSITE" id="PS50811">
    <property type="entry name" value="WRKY"/>
    <property type="match status" value="2"/>
</dbReference>
<dbReference type="GO" id="GO:0030170">
    <property type="term" value="F:pyridoxal phosphate binding"/>
    <property type="evidence" value="ECO:0007669"/>
    <property type="project" value="InterPro"/>
</dbReference>
<evidence type="ECO:0000313" key="21">
    <source>
        <dbReference type="EMBL" id="CAE5964769.1"/>
    </source>
</evidence>
<dbReference type="InterPro" id="IPR015422">
    <property type="entry name" value="PyrdxlP-dep_Trfase_small"/>
</dbReference>
<name>A0A8S1ZTH3_ARAAE</name>
<evidence type="ECO:0000256" key="9">
    <source>
        <dbReference type="ARBA" id="ARBA00022605"/>
    </source>
</evidence>
<organism evidence="21 22">
    <name type="scientific">Arabidopsis arenosa</name>
    <name type="common">Sand rock-cress</name>
    <name type="synonym">Cardaminopsis arenosa</name>
    <dbReference type="NCBI Taxonomy" id="38785"/>
    <lineage>
        <taxon>Eukaryota</taxon>
        <taxon>Viridiplantae</taxon>
        <taxon>Streptophyta</taxon>
        <taxon>Embryophyta</taxon>
        <taxon>Tracheophyta</taxon>
        <taxon>Spermatophyta</taxon>
        <taxon>Magnoliopsida</taxon>
        <taxon>eudicotyledons</taxon>
        <taxon>Gunneridae</taxon>
        <taxon>Pentapetalae</taxon>
        <taxon>rosids</taxon>
        <taxon>malvids</taxon>
        <taxon>Brassicales</taxon>
        <taxon>Brassicaceae</taxon>
        <taxon>Camelineae</taxon>
        <taxon>Arabidopsis</taxon>
    </lineage>
</organism>
<feature type="domain" description="WRKY" evidence="20">
    <location>
        <begin position="759"/>
        <end position="827"/>
    </location>
</feature>
<dbReference type="AlphaFoldDB" id="A0A8S1ZTH3"/>
<evidence type="ECO:0000256" key="19">
    <source>
        <dbReference type="ARBA" id="ARBA00078458"/>
    </source>
</evidence>
<dbReference type="CDD" id="cd00610">
    <property type="entry name" value="OAT_like"/>
    <property type="match status" value="1"/>
</dbReference>
<keyword evidence="10" id="KW-0808">Transferase</keyword>
<dbReference type="InterPro" id="IPR036576">
    <property type="entry name" value="WRKY_dom_sf"/>
</dbReference>
<dbReference type="GO" id="GO:0042802">
    <property type="term" value="F:identical protein binding"/>
    <property type="evidence" value="ECO:0007669"/>
    <property type="project" value="TreeGrafter"/>
</dbReference>
<comment type="cofactor">
    <cofactor evidence="1">
        <name>pyridoxal 5'-phosphate</name>
        <dbReference type="ChEBI" id="CHEBI:597326"/>
    </cofactor>
</comment>
<comment type="pathway">
    <text evidence="4">Amino-acid biosynthesis; L-arginine biosynthesis; N(2)-acetyl-L-ornithine from L-glutamate: step 4/4.</text>
</comment>
<keyword evidence="15" id="KW-0496">Mitochondrion</keyword>
<comment type="catalytic activity">
    <reaction evidence="18">
        <text>N(2)-acetyl-L-ornithine + 2-oxoglutarate = N-acetyl-L-glutamate 5-semialdehyde + L-glutamate</text>
        <dbReference type="Rhea" id="RHEA:18049"/>
        <dbReference type="ChEBI" id="CHEBI:16810"/>
        <dbReference type="ChEBI" id="CHEBI:29123"/>
        <dbReference type="ChEBI" id="CHEBI:29985"/>
        <dbReference type="ChEBI" id="CHEBI:57805"/>
        <dbReference type="EC" id="2.6.1.11"/>
    </reaction>
</comment>
<dbReference type="EMBL" id="LR999452">
    <property type="protein sequence ID" value="CAE5964769.1"/>
    <property type="molecule type" value="Genomic_DNA"/>
</dbReference>
<dbReference type="SUPFAM" id="SSF118290">
    <property type="entry name" value="WRKY DNA-binding domain"/>
    <property type="match status" value="2"/>
</dbReference>
<dbReference type="NCBIfam" id="NF002325">
    <property type="entry name" value="PRK01278.1"/>
    <property type="match status" value="1"/>
</dbReference>
<dbReference type="Pfam" id="PF03106">
    <property type="entry name" value="WRKY"/>
    <property type="match status" value="2"/>
</dbReference>
<evidence type="ECO:0000256" key="3">
    <source>
        <dbReference type="ARBA" id="ARBA00004173"/>
    </source>
</evidence>
<dbReference type="Gene3D" id="3.90.1150.10">
    <property type="entry name" value="Aspartate Aminotransferase, domain 1"/>
    <property type="match status" value="1"/>
</dbReference>
<dbReference type="SUPFAM" id="SSF53383">
    <property type="entry name" value="PLP-dependent transferases"/>
    <property type="match status" value="1"/>
</dbReference>
<comment type="subcellular location">
    <subcellularLocation>
        <location evidence="3">Mitochondrion</location>
    </subcellularLocation>
    <subcellularLocation>
        <location evidence="2">Nucleus</location>
    </subcellularLocation>
</comment>
<dbReference type="HAMAP" id="MF_01107">
    <property type="entry name" value="ArgD_aminotrans_3"/>
    <property type="match status" value="1"/>
</dbReference>
<dbReference type="GO" id="GO:0009570">
    <property type="term" value="C:chloroplast stroma"/>
    <property type="evidence" value="ECO:0007669"/>
    <property type="project" value="TreeGrafter"/>
</dbReference>
<evidence type="ECO:0000256" key="18">
    <source>
        <dbReference type="ARBA" id="ARBA00050813"/>
    </source>
</evidence>
<evidence type="ECO:0000259" key="20">
    <source>
        <dbReference type="PROSITE" id="PS50811"/>
    </source>
</evidence>
<dbReference type="PANTHER" id="PTHR11986">
    <property type="entry name" value="AMINOTRANSFERASE CLASS III"/>
    <property type="match status" value="1"/>
</dbReference>
<feature type="domain" description="WRKY" evidence="20">
    <location>
        <begin position="619"/>
        <end position="680"/>
    </location>
</feature>
<keyword evidence="16" id="KW-0804">Transcription</keyword>
<dbReference type="InterPro" id="IPR015424">
    <property type="entry name" value="PyrdxlP-dep_Trfase"/>
</dbReference>
<dbReference type="GO" id="GO:0005739">
    <property type="term" value="C:mitochondrion"/>
    <property type="evidence" value="ECO:0007669"/>
    <property type="project" value="UniProtKB-SubCell"/>
</dbReference>
<dbReference type="PANTHER" id="PTHR11986:SF79">
    <property type="entry name" value="ACETYLORNITHINE AMINOTRANSFERASE, MITOCHONDRIAL"/>
    <property type="match status" value="1"/>
</dbReference>
<keyword evidence="11" id="KW-0663">Pyridoxal phosphate</keyword>
<dbReference type="Proteomes" id="UP000682877">
    <property type="component" value="Chromosome 2"/>
</dbReference>
<keyword evidence="22" id="KW-1185">Reference proteome</keyword>
<accession>A0A8S1ZTH3</accession>
<evidence type="ECO:0000256" key="16">
    <source>
        <dbReference type="ARBA" id="ARBA00023163"/>
    </source>
</evidence>
<evidence type="ECO:0000256" key="14">
    <source>
        <dbReference type="ARBA" id="ARBA00023125"/>
    </source>
</evidence>
<evidence type="ECO:0000256" key="15">
    <source>
        <dbReference type="ARBA" id="ARBA00023128"/>
    </source>
</evidence>
<dbReference type="PROSITE" id="PS00600">
    <property type="entry name" value="AA_TRANSFER_CLASS_3"/>
    <property type="match status" value="1"/>
</dbReference>
<keyword evidence="17" id="KW-0539">Nucleus</keyword>
<keyword evidence="12" id="KW-0809">Transit peptide</keyword>
<dbReference type="GO" id="GO:0005634">
    <property type="term" value="C:nucleus"/>
    <property type="evidence" value="ECO:0007669"/>
    <property type="project" value="UniProtKB-SubCell"/>
</dbReference>
<dbReference type="GO" id="GO:0043565">
    <property type="term" value="F:sequence-specific DNA binding"/>
    <property type="evidence" value="ECO:0007669"/>
    <property type="project" value="InterPro"/>
</dbReference>
<dbReference type="GO" id="GO:0003700">
    <property type="term" value="F:DNA-binding transcription factor activity"/>
    <property type="evidence" value="ECO:0007669"/>
    <property type="project" value="InterPro"/>
</dbReference>
<evidence type="ECO:0000256" key="5">
    <source>
        <dbReference type="ARBA" id="ARBA00008954"/>
    </source>
</evidence>
<evidence type="ECO:0000256" key="7">
    <source>
        <dbReference type="ARBA" id="ARBA00022571"/>
    </source>
</evidence>
<keyword evidence="8" id="KW-0032">Aminotransferase</keyword>
<sequence length="932" mass="103705">MASLGQITLPRAPSSEIGLLRCRFERPIIRTRIGFSGRIASVLTNTGEQAVPVKASVSQKVIEEEAKVIVGTYARAPVVLSSGKGCKLFDPEGKEYLDCASGIAVNALGHGDPDWLRAVTDQAGVLAHVSNVYYTIPQIELAKRLVASSFADRVFFCNSGTEANEAAIKFSRKFQRFTHPEDKEVATSFIAFTNSFHGRTLGALALTSKEQYRTPFEPIMPGVTFLEYGNIQAATDLIRSGKIAAVFVEPIQGEGGIYSATKEFLQSLRSACDAAGSLLVFDEVQCGLGRTGLMWAYEAFGVTPDIMTVAKPLAGGLPIGAVLVTEKVAETIKYGDHGSTFAGNPLVCSAAIAVIDKVSKPSFLSSVSNKGRYFRDLLVKKLGGNSHVKEVRGEGLIIGVELDVLANSLVDACRDSGLLILTAGKGNVVRIVPPLVISEEEIERAKLDELVVQSKSLYNFHGWFDDVSIAIVSVLSYSMRILSCVSFNWHSALIHPMQTCLGFGLDSKGNEKICLLRLIRRFSQQSALLLGQGCANNLKTLLKNHEISSVSTEPLINTILDSFSLALSFMDSPHPPPHHESSSQNIPRQVSQRSSKKKICGLECVEHYTEDSPTPGHIDGFVWRKYGQKTIKTSPQQRWYYRCAYAKDQNCNAKKRVQKIQDNPPVYRNTYVGQHAREASAYAVNNGTYGFKMIKFDHVKLELVMPQPLSIDPQAITMEDKDTDDHVMNYINEILMEDEACDFDLKSCGEEGLENYRDDSPSPFRENFAWRKYGQKKIKTSSYQRCYYRCAYADDQNCHATKRVQMIKDNPSVYRTTYVGQHMCEVAAFSRPNDDNTYGSKMIQFEKFKEAVMPESLMHQLVLVDHQETIVGEDTNHIMNQECDDNELLLEDDQFWENEFPPFSPGHIMFLGDIDAFDSKPCQLIKWELDLV</sequence>
<dbReference type="InterPro" id="IPR015421">
    <property type="entry name" value="PyrdxlP-dep_Trfase_major"/>
</dbReference>
<evidence type="ECO:0000256" key="8">
    <source>
        <dbReference type="ARBA" id="ARBA00022576"/>
    </source>
</evidence>
<proteinExistence type="inferred from homology"/>
<keyword evidence="13" id="KW-0805">Transcription regulation</keyword>
<dbReference type="InterPro" id="IPR004636">
    <property type="entry name" value="AcOrn/SuccOrn_fam"/>
</dbReference>
<evidence type="ECO:0000256" key="2">
    <source>
        <dbReference type="ARBA" id="ARBA00004123"/>
    </source>
</evidence>
<dbReference type="EC" id="2.6.1.11" evidence="6"/>
<evidence type="ECO:0000256" key="13">
    <source>
        <dbReference type="ARBA" id="ARBA00023015"/>
    </source>
</evidence>
<reference evidence="21" key="1">
    <citation type="submission" date="2021-01" db="EMBL/GenBank/DDBJ databases">
        <authorList>
            <person name="Bezrukov I."/>
        </authorList>
    </citation>
    <scope>NUCLEOTIDE SEQUENCE</scope>
</reference>
<dbReference type="GO" id="GO:0003992">
    <property type="term" value="F:N2-acetyl-L-ornithine:2-oxoglutarate 5-aminotransferase activity"/>
    <property type="evidence" value="ECO:0007669"/>
    <property type="project" value="UniProtKB-EC"/>
</dbReference>
<evidence type="ECO:0000256" key="1">
    <source>
        <dbReference type="ARBA" id="ARBA00001933"/>
    </source>
</evidence>
<keyword evidence="7" id="KW-0055">Arginine biosynthesis</keyword>
<gene>
    <name evidence="21" type="ORF">AARE701A_LOCUS5910</name>
</gene>
<evidence type="ECO:0000256" key="4">
    <source>
        <dbReference type="ARBA" id="ARBA00005024"/>
    </source>
</evidence>
<comment type="similarity">
    <text evidence="5">Belongs to the class-III pyridoxal-phosphate-dependent aminotransferase family.</text>
</comment>
<keyword evidence="14" id="KW-0238">DNA-binding</keyword>
<keyword evidence="9" id="KW-0028">Amino-acid biosynthesis</keyword>
<evidence type="ECO:0000313" key="22">
    <source>
        <dbReference type="Proteomes" id="UP000682877"/>
    </source>
</evidence>
<dbReference type="InterPro" id="IPR049704">
    <property type="entry name" value="Aminotrans_3_PPA_site"/>
</dbReference>
<dbReference type="GO" id="GO:0006526">
    <property type="term" value="P:L-arginine biosynthetic process"/>
    <property type="evidence" value="ECO:0007669"/>
    <property type="project" value="UniProtKB-KW"/>
</dbReference>
<dbReference type="InterPro" id="IPR003657">
    <property type="entry name" value="WRKY_dom"/>
</dbReference>
<dbReference type="NCBIfam" id="TIGR00707">
    <property type="entry name" value="argD"/>
    <property type="match status" value="1"/>
</dbReference>
<dbReference type="Gene3D" id="3.40.640.10">
    <property type="entry name" value="Type I PLP-dependent aspartate aminotransferase-like (Major domain)"/>
    <property type="match status" value="1"/>
</dbReference>
<protein>
    <recommendedName>
        <fullName evidence="6">acetylornithine transaminase</fullName>
        <ecNumber evidence="6">2.6.1.11</ecNumber>
    </recommendedName>
    <alternativeName>
        <fullName evidence="19">Acetylornithine transaminase</fullName>
    </alternativeName>
</protein>